<accession>A0A645BHA5</accession>
<name>A0A645BHA5_9ZZZZ</name>
<comment type="caution">
    <text evidence="1">The sequence shown here is derived from an EMBL/GenBank/DDBJ whole genome shotgun (WGS) entry which is preliminary data.</text>
</comment>
<reference evidence="1" key="1">
    <citation type="submission" date="2019-08" db="EMBL/GenBank/DDBJ databases">
        <authorList>
            <person name="Kucharzyk K."/>
            <person name="Murdoch R.W."/>
            <person name="Higgins S."/>
            <person name="Loffler F."/>
        </authorList>
    </citation>
    <scope>NUCLEOTIDE SEQUENCE</scope>
</reference>
<gene>
    <name evidence="1" type="ORF">SDC9_111443</name>
</gene>
<dbReference type="AlphaFoldDB" id="A0A645BHA5"/>
<protein>
    <submittedName>
        <fullName evidence="1">Uncharacterized protein</fullName>
    </submittedName>
</protein>
<proteinExistence type="predicted"/>
<evidence type="ECO:0000313" key="1">
    <source>
        <dbReference type="EMBL" id="MPM64556.1"/>
    </source>
</evidence>
<sequence>MHNYLLKRGIKCYGYLLRTLLYTILVIMKQQSKEKI</sequence>
<dbReference type="EMBL" id="VSSQ01020016">
    <property type="protein sequence ID" value="MPM64556.1"/>
    <property type="molecule type" value="Genomic_DNA"/>
</dbReference>
<organism evidence="1">
    <name type="scientific">bioreactor metagenome</name>
    <dbReference type="NCBI Taxonomy" id="1076179"/>
    <lineage>
        <taxon>unclassified sequences</taxon>
        <taxon>metagenomes</taxon>
        <taxon>ecological metagenomes</taxon>
    </lineage>
</organism>